<dbReference type="Proteomes" id="UP000189935">
    <property type="component" value="Chromosome I"/>
</dbReference>
<gene>
    <name evidence="1" type="ORF">SAMN05444159_2673</name>
</gene>
<accession>A0A1M6QH31</accession>
<dbReference type="AlphaFoldDB" id="A0A1M6QH31"/>
<protein>
    <recommendedName>
        <fullName evidence="3">HNH nuclease domain-containing protein</fullName>
    </recommendedName>
</protein>
<dbReference type="OrthoDB" id="7066992at2"/>
<proteinExistence type="predicted"/>
<name>A0A1M6QH31_9BRAD</name>
<dbReference type="RefSeq" id="WP_154071290.1">
    <property type="nucleotide sequence ID" value="NZ_LT670844.1"/>
</dbReference>
<evidence type="ECO:0000313" key="1">
    <source>
        <dbReference type="EMBL" id="SHK19614.1"/>
    </source>
</evidence>
<evidence type="ECO:0000313" key="2">
    <source>
        <dbReference type="Proteomes" id="UP000189935"/>
    </source>
</evidence>
<reference evidence="1 2" key="1">
    <citation type="submission" date="2016-11" db="EMBL/GenBank/DDBJ databases">
        <authorList>
            <person name="Jaros S."/>
            <person name="Januszkiewicz K."/>
            <person name="Wedrychowicz H."/>
        </authorList>
    </citation>
    <scope>NUCLEOTIDE SEQUENCE [LARGE SCALE GENOMIC DNA]</scope>
    <source>
        <strain evidence="1 2">GAS499</strain>
    </source>
</reference>
<organism evidence="1 2">
    <name type="scientific">Bradyrhizobium lablabi</name>
    <dbReference type="NCBI Taxonomy" id="722472"/>
    <lineage>
        <taxon>Bacteria</taxon>
        <taxon>Pseudomonadati</taxon>
        <taxon>Pseudomonadota</taxon>
        <taxon>Alphaproteobacteria</taxon>
        <taxon>Hyphomicrobiales</taxon>
        <taxon>Nitrobacteraceae</taxon>
        <taxon>Bradyrhizobium</taxon>
    </lineage>
</organism>
<sequence>MKLTDFYKFAPLNDLRARMGIPSDVYGTLTITISAAKLTPDELDRLYEGDGLEVGFDEINIHDDGTLIYKNARVLLYIRDVHQYQEQVSLPKYHLAHCPVLKNMSEIGRSHRYLISARVDGIFRLNVFRGDRMKTQNQTLNVCQHCLSTLEFNGFKNNLTRPERTLHVNAFTPANFFEQYPRLLDGTGYGGGDVTPINAYPADFARISTLVRTVAGWRCQEATCKYDCSSPALRQYLHVHHLNGNRADSGRKNLKAVCVECHAKQPKHSHVKNTPQYQAFMRIRYGR</sequence>
<dbReference type="EMBL" id="LT670844">
    <property type="protein sequence ID" value="SHK19614.1"/>
    <property type="molecule type" value="Genomic_DNA"/>
</dbReference>
<evidence type="ECO:0008006" key="3">
    <source>
        <dbReference type="Google" id="ProtNLM"/>
    </source>
</evidence>